<dbReference type="PANTHER" id="PTHR12595">
    <property type="entry name" value="POS9-ACTIVATING FACTOR FAP7-RELATED"/>
    <property type="match status" value="1"/>
</dbReference>
<dbReference type="PANTHER" id="PTHR12595:SF0">
    <property type="entry name" value="ADENYLATE KINASE ISOENZYME 6"/>
    <property type="match status" value="1"/>
</dbReference>
<feature type="binding site" evidence="7">
    <location>
        <position position="113"/>
    </location>
    <ligand>
        <name>ATP</name>
        <dbReference type="ChEBI" id="CHEBI:30616"/>
    </ligand>
</feature>
<reference evidence="8 9" key="1">
    <citation type="journal article" date="2014" name="PLoS Genet.">
        <title>Phylogenetically driven sequencing of extremely halophilic archaea reveals strategies for static and dynamic osmo-response.</title>
        <authorList>
            <person name="Becker E.A."/>
            <person name="Seitzer P.M."/>
            <person name="Tritt A."/>
            <person name="Larsen D."/>
            <person name="Krusor M."/>
            <person name="Yao A.I."/>
            <person name="Wu D."/>
            <person name="Madern D."/>
            <person name="Eisen J.A."/>
            <person name="Darling A.E."/>
            <person name="Facciotti M.T."/>
        </authorList>
    </citation>
    <scope>NUCLEOTIDE SEQUENCE [LARGE SCALE GENOMIC DNA]</scope>
    <source>
        <strain evidence="8 9">JCM 13563</strain>
    </source>
</reference>
<dbReference type="HAMAP" id="MF_00039">
    <property type="entry name" value="Adenylate_kinase_AK6"/>
    <property type="match status" value="1"/>
</dbReference>
<comment type="subunit">
    <text evidence="7">Interacts with uS11. Not a structural component of 40S pre-ribosomes, but transiently interacts with them by binding to uS11.</text>
</comment>
<evidence type="ECO:0000313" key="9">
    <source>
        <dbReference type="Proteomes" id="UP000011615"/>
    </source>
</evidence>
<name>M0CHN2_9EURY</name>
<feature type="binding site" evidence="7">
    <location>
        <position position="13"/>
    </location>
    <ligand>
        <name>ATP</name>
        <dbReference type="ChEBI" id="CHEBI:30616"/>
    </ligand>
</feature>
<keyword evidence="1 7" id="KW-0690">Ribosome biogenesis</keyword>
<dbReference type="Pfam" id="PF13238">
    <property type="entry name" value="AAA_18"/>
    <property type="match status" value="1"/>
</dbReference>
<evidence type="ECO:0000313" key="8">
    <source>
        <dbReference type="EMBL" id="ELZ21389.1"/>
    </source>
</evidence>
<comment type="function">
    <text evidence="7">Broad-specificity nucleoside monophosphate (NMP) kinase that catalyzes the reversible transfer of the terminal phosphate group between nucleoside triphosphates and monophosphates. Has also ATPase activity. Involved in the late maturation steps of the 30S ribosomal particles, specifically 16S rRNA maturation. While NMP activity is not required for ribosome maturation, ATPase activity is. Associates transiently with small ribosomal subunit protein uS11. ATP hydrolysis breaks the interaction with uS11. May temporarily remove uS11 from the ribosome to enable a conformational change of the ribosomal RNA that is needed for the final maturation step of the small ribosomal subunit.</text>
</comment>
<comment type="catalytic activity">
    <reaction evidence="7">
        <text>ATP + H2O = ADP + phosphate + H(+)</text>
        <dbReference type="Rhea" id="RHEA:13065"/>
        <dbReference type="ChEBI" id="CHEBI:15377"/>
        <dbReference type="ChEBI" id="CHEBI:15378"/>
        <dbReference type="ChEBI" id="CHEBI:30616"/>
        <dbReference type="ChEBI" id="CHEBI:43474"/>
        <dbReference type="ChEBI" id="CHEBI:456216"/>
    </reaction>
</comment>
<dbReference type="SUPFAM" id="SSF52540">
    <property type="entry name" value="P-loop containing nucleoside triphosphate hydrolases"/>
    <property type="match status" value="1"/>
</dbReference>
<dbReference type="AlphaFoldDB" id="M0CHN2"/>
<dbReference type="InterPro" id="IPR027417">
    <property type="entry name" value="P-loop_NTPase"/>
</dbReference>
<keyword evidence="9" id="KW-1185">Reference proteome</keyword>
<keyword evidence="2 7" id="KW-0698">rRNA processing</keyword>
<protein>
    <recommendedName>
        <fullName evidence="7">Putative adenylate kinase</fullName>
        <shortName evidence="7">AK</shortName>
        <ecNumber evidence="7">2.7.4.3</ecNumber>
    </recommendedName>
    <alternativeName>
        <fullName evidence="7">ATP-AMP transphosphorylase</fullName>
    </alternativeName>
</protein>
<dbReference type="Proteomes" id="UP000011615">
    <property type="component" value="Unassembled WGS sequence"/>
</dbReference>
<dbReference type="Gene3D" id="3.40.50.300">
    <property type="entry name" value="P-loop containing nucleotide triphosphate hydrolases"/>
    <property type="match status" value="1"/>
</dbReference>
<dbReference type="GO" id="GO:0004017">
    <property type="term" value="F:AMP kinase activity"/>
    <property type="evidence" value="ECO:0007669"/>
    <property type="project" value="UniProtKB-UniRule"/>
</dbReference>
<feature type="binding site" evidence="7">
    <location>
        <position position="10"/>
    </location>
    <ligand>
        <name>ATP</name>
        <dbReference type="ChEBI" id="CHEBI:30616"/>
    </ligand>
</feature>
<dbReference type="GO" id="GO:0016887">
    <property type="term" value="F:ATP hydrolysis activity"/>
    <property type="evidence" value="ECO:0007669"/>
    <property type="project" value="InterPro"/>
</dbReference>
<evidence type="ECO:0000256" key="4">
    <source>
        <dbReference type="ARBA" id="ARBA00022741"/>
    </source>
</evidence>
<evidence type="ECO:0000256" key="3">
    <source>
        <dbReference type="ARBA" id="ARBA00022679"/>
    </source>
</evidence>
<dbReference type="eggNOG" id="arCOG01038">
    <property type="taxonomic scope" value="Archaea"/>
</dbReference>
<dbReference type="InterPro" id="IPR020618">
    <property type="entry name" value="Adenyl_kinase_AK6"/>
</dbReference>
<feature type="region of interest" description="LID" evidence="7">
    <location>
        <begin position="112"/>
        <end position="122"/>
    </location>
</feature>
<proteinExistence type="inferred from homology"/>
<gene>
    <name evidence="8" type="ORF">C476_09478</name>
</gene>
<dbReference type="EMBL" id="AOIT01000034">
    <property type="protein sequence ID" value="ELZ21389.1"/>
    <property type="molecule type" value="Genomic_DNA"/>
</dbReference>
<evidence type="ECO:0000256" key="2">
    <source>
        <dbReference type="ARBA" id="ARBA00022552"/>
    </source>
</evidence>
<evidence type="ECO:0000256" key="1">
    <source>
        <dbReference type="ARBA" id="ARBA00022517"/>
    </source>
</evidence>
<comment type="caution">
    <text evidence="8">The sequence shown here is derived from an EMBL/GenBank/DDBJ whole genome shotgun (WGS) entry which is preliminary data.</text>
</comment>
<feature type="binding site" evidence="7">
    <location>
        <position position="12"/>
    </location>
    <ligand>
        <name>ATP</name>
        <dbReference type="ChEBI" id="CHEBI:30616"/>
    </ligand>
</feature>
<evidence type="ECO:0000256" key="5">
    <source>
        <dbReference type="ARBA" id="ARBA00022777"/>
    </source>
</evidence>
<accession>M0CHN2</accession>
<evidence type="ECO:0000256" key="7">
    <source>
        <dbReference type="HAMAP-Rule" id="MF_00039"/>
    </source>
</evidence>
<comment type="catalytic activity">
    <reaction evidence="7">
        <text>AMP + ATP = 2 ADP</text>
        <dbReference type="Rhea" id="RHEA:12973"/>
        <dbReference type="ChEBI" id="CHEBI:30616"/>
        <dbReference type="ChEBI" id="CHEBI:456215"/>
        <dbReference type="ChEBI" id="CHEBI:456216"/>
        <dbReference type="EC" id="2.7.4.3"/>
    </reaction>
</comment>
<comment type="similarity">
    <text evidence="7">Belongs to the adenylate kinase family. AK6 subfamily.</text>
</comment>
<feature type="binding site" evidence="7">
    <location>
        <position position="14"/>
    </location>
    <ligand>
        <name>ATP</name>
        <dbReference type="ChEBI" id="CHEBI:30616"/>
    </ligand>
</feature>
<dbReference type="OrthoDB" id="8730at2157"/>
<keyword evidence="4 7" id="KW-0547">Nucleotide-binding</keyword>
<organism evidence="8 9">
    <name type="scientific">Natrinema limicola JCM 13563</name>
    <dbReference type="NCBI Taxonomy" id="1230457"/>
    <lineage>
        <taxon>Archaea</taxon>
        <taxon>Methanobacteriati</taxon>
        <taxon>Methanobacteriota</taxon>
        <taxon>Stenosarchaea group</taxon>
        <taxon>Halobacteria</taxon>
        <taxon>Halobacteriales</taxon>
        <taxon>Natrialbaceae</taxon>
        <taxon>Natrinema</taxon>
    </lineage>
</organism>
<dbReference type="GO" id="GO:0006364">
    <property type="term" value="P:rRNA processing"/>
    <property type="evidence" value="ECO:0007669"/>
    <property type="project" value="UniProtKB-KW"/>
</dbReference>
<dbReference type="STRING" id="1230457.C476_09478"/>
<comment type="caution">
    <text evidence="7">Lacks conserved residue(s) required for the propagation of feature annotation.</text>
</comment>
<evidence type="ECO:0000256" key="6">
    <source>
        <dbReference type="ARBA" id="ARBA00022840"/>
    </source>
</evidence>
<keyword evidence="3 7" id="KW-0808">Transferase</keyword>
<dbReference type="GO" id="GO:0005524">
    <property type="term" value="F:ATP binding"/>
    <property type="evidence" value="ECO:0007669"/>
    <property type="project" value="UniProtKB-UniRule"/>
</dbReference>
<dbReference type="GO" id="GO:0042274">
    <property type="term" value="P:ribosomal small subunit biogenesis"/>
    <property type="evidence" value="ECO:0007669"/>
    <property type="project" value="UniProtKB-UniRule"/>
</dbReference>
<dbReference type="PATRIC" id="fig|1230457.4.peg.1911"/>
<dbReference type="RefSeq" id="WP_008012248.1">
    <property type="nucleotide sequence ID" value="NZ_AOIT01000034.1"/>
</dbReference>
<sequence>MRVAVTGTPGTGKTTATELLEARLADSDAESENEPTPDLDVIHLNQVLEDEALYTEVDADRESKIADLEALSDWLEGRDDVVIESHLAHHFDADRVAVLRCHPETLEERLRERGETDAKAIENAESEALDVILSEAVEEHGLESVYEIDTTDRDPAAVADELAAVAAGEREPSAGDVDFMDYLT</sequence>
<feature type="binding site" evidence="7">
    <location>
        <position position="15"/>
    </location>
    <ligand>
        <name>ATP</name>
        <dbReference type="ChEBI" id="CHEBI:30616"/>
    </ligand>
</feature>
<keyword evidence="5 7" id="KW-0418">Kinase</keyword>
<dbReference type="EC" id="2.7.4.3" evidence="7"/>
<keyword evidence="6 7" id="KW-0067">ATP-binding</keyword>